<dbReference type="PANTHER" id="PTHR43628:SF1">
    <property type="entry name" value="CHITIN SYNTHASE REGULATORY FACTOR 2-RELATED"/>
    <property type="match status" value="1"/>
</dbReference>
<keyword evidence="2" id="KW-0418">Kinase</keyword>
<evidence type="ECO:0000313" key="1">
    <source>
        <dbReference type="EMBL" id="GBC06383.1"/>
    </source>
</evidence>
<dbReference type="AlphaFoldDB" id="A0A2Z6RZU1"/>
<protein>
    <submittedName>
        <fullName evidence="2">Kinase-like domain-containing protein</fullName>
    </submittedName>
</protein>
<dbReference type="Gene3D" id="1.25.40.10">
    <property type="entry name" value="Tetratricopeptide repeat domain"/>
    <property type="match status" value="2"/>
</dbReference>
<dbReference type="Proteomes" id="UP000247702">
    <property type="component" value="Unassembled WGS sequence"/>
</dbReference>
<dbReference type="InterPro" id="IPR006597">
    <property type="entry name" value="Sel1-like"/>
</dbReference>
<evidence type="ECO:0000313" key="3">
    <source>
        <dbReference type="Proteomes" id="UP000247702"/>
    </source>
</evidence>
<organism evidence="1 3">
    <name type="scientific">Rhizophagus clarus</name>
    <dbReference type="NCBI Taxonomy" id="94130"/>
    <lineage>
        <taxon>Eukaryota</taxon>
        <taxon>Fungi</taxon>
        <taxon>Fungi incertae sedis</taxon>
        <taxon>Mucoromycota</taxon>
        <taxon>Glomeromycotina</taxon>
        <taxon>Glomeromycetes</taxon>
        <taxon>Glomerales</taxon>
        <taxon>Glomeraceae</taxon>
        <taxon>Rhizophagus</taxon>
    </lineage>
</organism>
<dbReference type="GO" id="GO:0016301">
    <property type="term" value="F:kinase activity"/>
    <property type="evidence" value="ECO:0007669"/>
    <property type="project" value="UniProtKB-KW"/>
</dbReference>
<dbReference type="EMBL" id="BLAL01000197">
    <property type="protein sequence ID" value="GES91003.1"/>
    <property type="molecule type" value="Genomic_DNA"/>
</dbReference>
<name>A0A2Z6RZU1_9GLOM</name>
<dbReference type="OrthoDB" id="2384430at2759"/>
<reference evidence="2" key="2">
    <citation type="submission" date="2019-10" db="EMBL/GenBank/DDBJ databases">
        <title>Conservation and host-specific expression of non-tandemly repeated heterogenous ribosome RNA gene in arbuscular mycorrhizal fungi.</title>
        <authorList>
            <person name="Maeda T."/>
            <person name="Kobayashi Y."/>
            <person name="Nakagawa T."/>
            <person name="Ezawa T."/>
            <person name="Yamaguchi K."/>
            <person name="Bino T."/>
            <person name="Nishimoto Y."/>
            <person name="Shigenobu S."/>
            <person name="Kawaguchi M."/>
        </authorList>
    </citation>
    <scope>NUCLEOTIDE SEQUENCE</scope>
    <source>
        <strain evidence="2">HR1</strain>
    </source>
</reference>
<gene>
    <name evidence="2" type="ORF">RCL2_001783600</name>
    <name evidence="1" type="ORF">RclHR1_00680027</name>
</gene>
<dbReference type="Proteomes" id="UP000615446">
    <property type="component" value="Unassembled WGS sequence"/>
</dbReference>
<dbReference type="Pfam" id="PF08238">
    <property type="entry name" value="Sel1"/>
    <property type="match status" value="5"/>
</dbReference>
<dbReference type="PANTHER" id="PTHR43628">
    <property type="entry name" value="ACTIVATOR OF C KINASE PROTEIN 1-RELATED"/>
    <property type="match status" value="1"/>
</dbReference>
<dbReference type="InterPro" id="IPR011990">
    <property type="entry name" value="TPR-like_helical_dom_sf"/>
</dbReference>
<accession>A0A2Z6RZU1</accession>
<dbReference type="EMBL" id="BEXD01004070">
    <property type="protein sequence ID" value="GBC06383.1"/>
    <property type="molecule type" value="Genomic_DNA"/>
</dbReference>
<comment type="caution">
    <text evidence="1">The sequence shown here is derived from an EMBL/GenBank/DDBJ whole genome shotgun (WGS) entry which is preliminary data.</text>
</comment>
<evidence type="ECO:0000313" key="2">
    <source>
        <dbReference type="EMBL" id="GES91003.1"/>
    </source>
</evidence>
<dbReference type="SUPFAM" id="SSF81901">
    <property type="entry name" value="HCP-like"/>
    <property type="match status" value="1"/>
</dbReference>
<keyword evidence="2" id="KW-0808">Transferase</keyword>
<proteinExistence type="predicted"/>
<keyword evidence="3" id="KW-1185">Reference proteome</keyword>
<reference evidence="1 3" key="1">
    <citation type="submission" date="2017-11" db="EMBL/GenBank/DDBJ databases">
        <title>The genome of Rhizophagus clarus HR1 reveals common genetic basis of auxotrophy among arbuscular mycorrhizal fungi.</title>
        <authorList>
            <person name="Kobayashi Y."/>
        </authorList>
    </citation>
    <scope>NUCLEOTIDE SEQUENCE [LARGE SCALE GENOMIC DNA]</scope>
    <source>
        <strain evidence="1 3">HR1</strain>
    </source>
</reference>
<dbReference type="SMART" id="SM00671">
    <property type="entry name" value="SEL1"/>
    <property type="match status" value="5"/>
</dbReference>
<sequence length="303" mass="34857">MSEKQTQDDISSSNINDSLYEISQIIQNFNKINIKGIEPTTTNINKNIFDQDLSIVIEELVGLILKELNEGVYNEVIKKHVINFIIDHGIISQEIYNYLLNNQNNSNFIYLLGYFYYHGIETNIDMQKAYELYQKAIKLNNNNVVARLDLAEMYILGKGVESNQINRNKAFELSKKLAEEGIPNAINKLGYCYEKGIGTYADWQKAFEFYQKAAELGNSTGINNYGYCYYNGIGIDVNKQKGFELYQKGAKLNNYIAQYNLASMYENGNGIIKDIDQAIYWYKKSAEQGYNYAQDKVEMLSEK</sequence>
<dbReference type="InterPro" id="IPR052945">
    <property type="entry name" value="Mitotic_Regulator"/>
</dbReference>